<dbReference type="AlphaFoldDB" id="A0A7V3PU62"/>
<dbReference type="InterPro" id="IPR050280">
    <property type="entry name" value="OMP_Chaperone_SurA"/>
</dbReference>
<dbReference type="InterPro" id="IPR023058">
    <property type="entry name" value="PPIase_PpiC_CS"/>
</dbReference>
<reference evidence="5" key="1">
    <citation type="journal article" date="2020" name="mSystems">
        <title>Genome- and Community-Level Interaction Insights into Carbon Utilization and Element Cycling Functions of Hydrothermarchaeota in Hydrothermal Sediment.</title>
        <authorList>
            <person name="Zhou Z."/>
            <person name="Liu Y."/>
            <person name="Xu W."/>
            <person name="Pan J."/>
            <person name="Luo Z.H."/>
            <person name="Li M."/>
        </authorList>
    </citation>
    <scope>NUCLEOTIDE SEQUENCE [LARGE SCALE GENOMIC DNA]</scope>
    <source>
        <strain evidence="5">SpSt-914</strain>
    </source>
</reference>
<evidence type="ECO:0000256" key="1">
    <source>
        <dbReference type="ARBA" id="ARBA00022729"/>
    </source>
</evidence>
<comment type="caution">
    <text evidence="5">The sequence shown here is derived from an EMBL/GenBank/DDBJ whole genome shotgun (WGS) entry which is preliminary data.</text>
</comment>
<dbReference type="GO" id="GO:0003755">
    <property type="term" value="F:peptidyl-prolyl cis-trans isomerase activity"/>
    <property type="evidence" value="ECO:0007669"/>
    <property type="project" value="UniProtKB-KW"/>
</dbReference>
<dbReference type="Gene3D" id="1.10.4030.10">
    <property type="entry name" value="Porin chaperone SurA, peptide-binding domain"/>
    <property type="match status" value="1"/>
</dbReference>
<feature type="signal peptide" evidence="3">
    <location>
        <begin position="1"/>
        <end position="30"/>
    </location>
</feature>
<feature type="domain" description="PpiC" evidence="4">
    <location>
        <begin position="181"/>
        <end position="281"/>
    </location>
</feature>
<dbReference type="SUPFAM" id="SSF109998">
    <property type="entry name" value="Triger factor/SurA peptide-binding domain-like"/>
    <property type="match status" value="1"/>
</dbReference>
<dbReference type="Pfam" id="PF13624">
    <property type="entry name" value="SurA_N_3"/>
    <property type="match status" value="1"/>
</dbReference>
<dbReference type="EMBL" id="DTMZ01000119">
    <property type="protein sequence ID" value="HGD13462.1"/>
    <property type="molecule type" value="Genomic_DNA"/>
</dbReference>
<sequence>MPTCLPACLRQVKALLLLLILATPLLPSSADRIIAVVGSKPILESEIQQLTVYFRLMTNDTITSDSAVRAEALRRLIDEALLAEQAQRESIEISRDELLAAVDDQLKTLKDRFDSEEDFKSALLAEGLTEKGLKDRILEEVRRNELSRRLLEKAGLTQIYISPTEVERFYNEHRDSIARVPGKVELAHILIAIKPTDSVENAIRARAWEVLDLLSRNGDFATLARSFSEDPRTRDRGGDWGWQALNELPPELQLVLSQLTNGKLSPPFRGRTGYWILKKENQHQDQVRFRSIFFQVPLTRADTVRARSRALIIRKRALAGVPFDSLAKNYSDDQETGKQGGYLGEFYIEGLMPPFNQVVKNLNTGDISEPILSEHGFHIIKVINIQPERVLTFTEMQDAIRNYLFQQEFSKRLRNYLDRVQRDVFVEIKN</sequence>
<dbReference type="InterPro" id="IPR000297">
    <property type="entry name" value="PPIase_PpiC"/>
</dbReference>
<keyword evidence="2" id="KW-0697">Rotamase</keyword>
<dbReference type="PANTHER" id="PTHR47637:SF1">
    <property type="entry name" value="CHAPERONE SURA"/>
    <property type="match status" value="1"/>
</dbReference>
<keyword evidence="2" id="KW-0413">Isomerase</keyword>
<evidence type="ECO:0000313" key="5">
    <source>
        <dbReference type="EMBL" id="HGD13462.1"/>
    </source>
</evidence>
<dbReference type="InterPro" id="IPR027304">
    <property type="entry name" value="Trigger_fact/SurA_dom_sf"/>
</dbReference>
<dbReference type="PROSITE" id="PS01096">
    <property type="entry name" value="PPIC_PPIASE_1"/>
    <property type="match status" value="1"/>
</dbReference>
<protein>
    <recommendedName>
        <fullName evidence="4">PpiC domain-containing protein</fullName>
    </recommendedName>
</protein>
<organism evidence="5">
    <name type="scientific">candidate division WOR-3 bacterium</name>
    <dbReference type="NCBI Taxonomy" id="2052148"/>
    <lineage>
        <taxon>Bacteria</taxon>
        <taxon>Bacteria division WOR-3</taxon>
    </lineage>
</organism>
<feature type="chain" id="PRO_5030811199" description="PpiC domain-containing protein" evidence="3">
    <location>
        <begin position="31"/>
        <end position="430"/>
    </location>
</feature>
<proteinExistence type="predicted"/>
<dbReference type="PROSITE" id="PS50198">
    <property type="entry name" value="PPIC_PPIASE_2"/>
    <property type="match status" value="2"/>
</dbReference>
<evidence type="ECO:0000256" key="3">
    <source>
        <dbReference type="SAM" id="SignalP"/>
    </source>
</evidence>
<dbReference type="Pfam" id="PF00639">
    <property type="entry name" value="Rotamase"/>
    <property type="match status" value="2"/>
</dbReference>
<feature type="domain" description="PpiC" evidence="4">
    <location>
        <begin position="284"/>
        <end position="384"/>
    </location>
</feature>
<gene>
    <name evidence="5" type="ORF">ENX16_05225</name>
</gene>
<name>A0A7V3PU62_UNCW3</name>
<dbReference type="Gene3D" id="3.10.50.40">
    <property type="match status" value="2"/>
</dbReference>
<accession>A0A7V3PU62</accession>
<dbReference type="PANTHER" id="PTHR47637">
    <property type="entry name" value="CHAPERONE SURA"/>
    <property type="match status" value="1"/>
</dbReference>
<dbReference type="SUPFAM" id="SSF54534">
    <property type="entry name" value="FKBP-like"/>
    <property type="match status" value="2"/>
</dbReference>
<keyword evidence="1 3" id="KW-0732">Signal</keyword>
<evidence type="ECO:0000256" key="2">
    <source>
        <dbReference type="PROSITE-ProRule" id="PRU00278"/>
    </source>
</evidence>
<dbReference type="InterPro" id="IPR046357">
    <property type="entry name" value="PPIase_dom_sf"/>
</dbReference>
<evidence type="ECO:0000259" key="4">
    <source>
        <dbReference type="PROSITE" id="PS50198"/>
    </source>
</evidence>